<proteinExistence type="predicted"/>
<sequence>MEIRVLSAKEMSRALGMGELIEEMKLAFQQLSADRAMMPLRKRI</sequence>
<evidence type="ECO:0000313" key="1">
    <source>
        <dbReference type="EMBL" id="SVD27133.1"/>
    </source>
</evidence>
<protein>
    <recommendedName>
        <fullName evidence="2">Ornithine cyclodeaminase</fullName>
    </recommendedName>
</protein>
<accession>A0A382TYQ3</accession>
<evidence type="ECO:0008006" key="2">
    <source>
        <dbReference type="Google" id="ProtNLM"/>
    </source>
</evidence>
<organism evidence="1">
    <name type="scientific">marine metagenome</name>
    <dbReference type="NCBI Taxonomy" id="408172"/>
    <lineage>
        <taxon>unclassified sequences</taxon>
        <taxon>metagenomes</taxon>
        <taxon>ecological metagenomes</taxon>
    </lineage>
</organism>
<dbReference type="InterPro" id="IPR023401">
    <property type="entry name" value="ODC_N"/>
</dbReference>
<name>A0A382TYQ3_9ZZZZ</name>
<dbReference type="AlphaFoldDB" id="A0A382TYQ3"/>
<gene>
    <name evidence="1" type="ORF">METZ01_LOCUS379987</name>
</gene>
<feature type="non-terminal residue" evidence="1">
    <location>
        <position position="44"/>
    </location>
</feature>
<reference evidence="1" key="1">
    <citation type="submission" date="2018-05" db="EMBL/GenBank/DDBJ databases">
        <authorList>
            <person name="Lanie J.A."/>
            <person name="Ng W.-L."/>
            <person name="Kazmierczak K.M."/>
            <person name="Andrzejewski T.M."/>
            <person name="Davidsen T.M."/>
            <person name="Wayne K.J."/>
            <person name="Tettelin H."/>
            <person name="Glass J.I."/>
            <person name="Rusch D."/>
            <person name="Podicherti R."/>
            <person name="Tsui H.-C.T."/>
            <person name="Winkler M.E."/>
        </authorList>
    </citation>
    <scope>NUCLEOTIDE SEQUENCE</scope>
</reference>
<dbReference type="EMBL" id="UINC01140157">
    <property type="protein sequence ID" value="SVD27133.1"/>
    <property type="molecule type" value="Genomic_DNA"/>
</dbReference>
<dbReference type="Gene3D" id="3.30.1780.10">
    <property type="entry name" value="ornithine cyclodeaminase, domain 1"/>
    <property type="match status" value="1"/>
</dbReference>